<evidence type="ECO:0000313" key="4">
    <source>
        <dbReference type="Proteomes" id="UP000000763"/>
    </source>
</evidence>
<dbReference type="AlphaFoldDB" id="Q8H2J0"/>
<name>Q8H2J0_ORYSJ</name>
<proteinExistence type="predicted"/>
<sequence length="126" mass="13594">MAVGPKRGAALSPTRGRQNDVQRAGSHRGRSPARKGGDLHRCGRIRAVRRDRRRRRELRRGRAVCPSGRAEGEQWRAVAQRAVARAVESKWRGRGCAAAGGGGEGCYTGDGAASAVQCMVEGINRY</sequence>
<evidence type="ECO:0000313" key="2">
    <source>
        <dbReference type="EMBL" id="BAC20611.1"/>
    </source>
</evidence>
<evidence type="ECO:0000313" key="3">
    <source>
        <dbReference type="EMBL" id="BAD68444.1"/>
    </source>
</evidence>
<reference evidence="4" key="3">
    <citation type="journal article" date="2005" name="Nature">
        <title>The map-based sequence of the rice genome.</title>
        <authorList>
            <consortium name="International rice genome sequencing project (IRGSP)"/>
            <person name="Matsumoto T."/>
            <person name="Wu J."/>
            <person name="Kanamori H."/>
            <person name="Katayose Y."/>
            <person name="Fujisawa M."/>
            <person name="Namiki N."/>
            <person name="Mizuno H."/>
            <person name="Yamamoto K."/>
            <person name="Antonio B.A."/>
            <person name="Baba T."/>
            <person name="Sakata K."/>
            <person name="Nagamura Y."/>
            <person name="Aoki H."/>
            <person name="Arikawa K."/>
            <person name="Arita K."/>
            <person name="Bito T."/>
            <person name="Chiden Y."/>
            <person name="Fujitsuka N."/>
            <person name="Fukunaka R."/>
            <person name="Hamada M."/>
            <person name="Harada C."/>
            <person name="Hayashi A."/>
            <person name="Hijishita S."/>
            <person name="Honda M."/>
            <person name="Hosokawa S."/>
            <person name="Ichikawa Y."/>
            <person name="Idonuma A."/>
            <person name="Iijima M."/>
            <person name="Ikeda M."/>
            <person name="Ikeno M."/>
            <person name="Ito K."/>
            <person name="Ito S."/>
            <person name="Ito T."/>
            <person name="Ito Y."/>
            <person name="Ito Y."/>
            <person name="Iwabuchi A."/>
            <person name="Kamiya K."/>
            <person name="Karasawa W."/>
            <person name="Kurita K."/>
            <person name="Katagiri S."/>
            <person name="Kikuta A."/>
            <person name="Kobayashi H."/>
            <person name="Kobayashi N."/>
            <person name="Machita K."/>
            <person name="Maehara T."/>
            <person name="Masukawa M."/>
            <person name="Mizubayashi T."/>
            <person name="Mukai Y."/>
            <person name="Nagasaki H."/>
            <person name="Nagata Y."/>
            <person name="Naito S."/>
            <person name="Nakashima M."/>
            <person name="Nakama Y."/>
            <person name="Nakamichi Y."/>
            <person name="Nakamura M."/>
            <person name="Meguro A."/>
            <person name="Negishi M."/>
            <person name="Ohta I."/>
            <person name="Ohta T."/>
            <person name="Okamoto M."/>
            <person name="Ono N."/>
            <person name="Saji S."/>
            <person name="Sakaguchi M."/>
            <person name="Sakai K."/>
            <person name="Shibata M."/>
            <person name="Shimokawa T."/>
            <person name="Song J."/>
            <person name="Takazaki Y."/>
            <person name="Terasawa K."/>
            <person name="Tsugane M."/>
            <person name="Tsuji K."/>
            <person name="Ueda S."/>
            <person name="Waki K."/>
            <person name="Yamagata H."/>
            <person name="Yamamoto M."/>
            <person name="Yamamoto S."/>
            <person name="Yamane H."/>
            <person name="Yoshiki S."/>
            <person name="Yoshihara R."/>
            <person name="Yukawa K."/>
            <person name="Zhong H."/>
            <person name="Yano M."/>
            <person name="Yuan Q."/>
            <person name="Ouyang S."/>
            <person name="Liu J."/>
            <person name="Jones K.M."/>
            <person name="Gansberger K."/>
            <person name="Moffat K."/>
            <person name="Hill J."/>
            <person name="Bera J."/>
            <person name="Fadrosh D."/>
            <person name="Jin S."/>
            <person name="Johri S."/>
            <person name="Kim M."/>
            <person name="Overton L."/>
            <person name="Reardon M."/>
            <person name="Tsitrin T."/>
            <person name="Vuong H."/>
            <person name="Weaver B."/>
            <person name="Ciecko A."/>
            <person name="Tallon L."/>
            <person name="Jackson J."/>
            <person name="Pai G."/>
            <person name="Aken S.V."/>
            <person name="Utterback T."/>
            <person name="Reidmuller S."/>
            <person name="Feldblyum T."/>
            <person name="Hsiao J."/>
            <person name="Zismann V."/>
            <person name="Iobst S."/>
            <person name="de Vazeille A.R."/>
            <person name="Buell C.R."/>
            <person name="Ying K."/>
            <person name="Li Y."/>
            <person name="Lu T."/>
            <person name="Huang Y."/>
            <person name="Zhao Q."/>
            <person name="Feng Q."/>
            <person name="Zhang L."/>
            <person name="Zhu J."/>
            <person name="Weng Q."/>
            <person name="Mu J."/>
            <person name="Lu Y."/>
            <person name="Fan D."/>
            <person name="Liu Y."/>
            <person name="Guan J."/>
            <person name="Zhang Y."/>
            <person name="Yu S."/>
            <person name="Liu X."/>
            <person name="Zhang Y."/>
            <person name="Hong G."/>
            <person name="Han B."/>
            <person name="Choisne N."/>
            <person name="Demange N."/>
            <person name="Orjeda G."/>
            <person name="Samain S."/>
            <person name="Cattolico L."/>
            <person name="Pelletier E."/>
            <person name="Couloux A."/>
            <person name="Segurens B."/>
            <person name="Wincker P."/>
            <person name="D'Hont A."/>
            <person name="Scarpelli C."/>
            <person name="Weissenbach J."/>
            <person name="Salanoubat M."/>
            <person name="Quetier F."/>
            <person name="Yu Y."/>
            <person name="Kim H.R."/>
            <person name="Rambo T."/>
            <person name="Currie J."/>
            <person name="Collura K."/>
            <person name="Luo M."/>
            <person name="Yang T."/>
            <person name="Ammiraju J.S.S."/>
            <person name="Engler F."/>
            <person name="Soderlund C."/>
            <person name="Wing R.A."/>
            <person name="Palmer L.E."/>
            <person name="de la Bastide M."/>
            <person name="Spiegel L."/>
            <person name="Nascimento L."/>
            <person name="Zutavern T."/>
            <person name="O'Shaughnessy A."/>
            <person name="Dike S."/>
            <person name="Dedhia N."/>
            <person name="Preston R."/>
            <person name="Balija V."/>
            <person name="McCombie W.R."/>
            <person name="Chow T."/>
            <person name="Chen H."/>
            <person name="Chung M."/>
            <person name="Chen C."/>
            <person name="Shaw J."/>
            <person name="Wu H."/>
            <person name="Hsiao K."/>
            <person name="Chao Y."/>
            <person name="Chu M."/>
            <person name="Cheng C."/>
            <person name="Hour A."/>
            <person name="Lee P."/>
            <person name="Lin S."/>
            <person name="Lin Y."/>
            <person name="Liou J."/>
            <person name="Liu S."/>
            <person name="Hsing Y."/>
            <person name="Raghuvanshi S."/>
            <person name="Mohanty A."/>
            <person name="Bharti A.K."/>
            <person name="Gaur A."/>
            <person name="Gupta V."/>
            <person name="Kumar D."/>
            <person name="Ravi V."/>
            <person name="Vij S."/>
            <person name="Kapur A."/>
            <person name="Khurana P."/>
            <person name="Khurana P."/>
            <person name="Khurana J.P."/>
            <person name="Tyagi A.K."/>
            <person name="Gaikwad K."/>
            <person name="Singh A."/>
            <person name="Dalal V."/>
            <person name="Srivastava S."/>
            <person name="Dixit A."/>
            <person name="Pal A.K."/>
            <person name="Ghazi I.A."/>
            <person name="Yadav M."/>
            <person name="Pandit A."/>
            <person name="Bhargava A."/>
            <person name="Sureshbabu K."/>
            <person name="Batra K."/>
            <person name="Sharma T.R."/>
            <person name="Mohapatra T."/>
            <person name="Singh N.K."/>
            <person name="Messing J."/>
            <person name="Nelson A.B."/>
            <person name="Fuks G."/>
            <person name="Kavchok S."/>
            <person name="Keizer G."/>
            <person name="Linton E."/>
            <person name="Llaca V."/>
            <person name="Song R."/>
            <person name="Tanyolac B."/>
            <person name="Young S."/>
            <person name="Ho-Il K."/>
            <person name="Hahn J.H."/>
            <person name="Sangsakoo G."/>
            <person name="Vanavichit A."/>
            <person name="de Mattos Luiz.A.T."/>
            <person name="Zimmer P.D."/>
            <person name="Malone G."/>
            <person name="Dellagostin O."/>
            <person name="de Oliveira A.C."/>
            <person name="Bevan M."/>
            <person name="Bancroft I."/>
            <person name="Minx P."/>
            <person name="Cordum H."/>
            <person name="Wilson R."/>
            <person name="Cheng Z."/>
            <person name="Jin W."/>
            <person name="Jiang J."/>
            <person name="Leong S.A."/>
            <person name="Iwama H."/>
            <person name="Gojobori T."/>
            <person name="Itoh T."/>
            <person name="Niimura Y."/>
            <person name="Fujii Y."/>
            <person name="Habara T."/>
            <person name="Sakai H."/>
            <person name="Sato Y."/>
            <person name="Wilson G."/>
            <person name="Kumar K."/>
            <person name="McCouch S."/>
            <person name="Juretic N."/>
            <person name="Hoen D."/>
            <person name="Wright S."/>
            <person name="Bruskiewich R."/>
            <person name="Bureau T."/>
            <person name="Miyao A."/>
            <person name="Hirochika H."/>
            <person name="Nishikawa T."/>
            <person name="Kadowaki K."/>
            <person name="Sugiura M."/>
            <person name="Burr B."/>
            <person name="Sasaki T."/>
        </authorList>
    </citation>
    <scope>NUCLEOTIDE SEQUENCE [LARGE SCALE GENOMIC DNA]</scope>
    <source>
        <strain evidence="4">cv. Nipponbare</strain>
    </source>
</reference>
<feature type="region of interest" description="Disordered" evidence="1">
    <location>
        <begin position="1"/>
        <end position="46"/>
    </location>
</feature>
<accession>Q8H2J0</accession>
<gene>
    <name evidence="3" type="ORF">P0662B01.40</name>
    <name evidence="2" type="ORF">P0676F10.1</name>
</gene>
<protein>
    <submittedName>
        <fullName evidence="2">Uncharacterized protein</fullName>
    </submittedName>
</protein>
<dbReference type="Proteomes" id="UP000000763">
    <property type="component" value="Chromosome 6"/>
</dbReference>
<dbReference type="EMBL" id="AP005813">
    <property type="protein sequence ID" value="BAC20611.1"/>
    <property type="molecule type" value="Genomic_DNA"/>
</dbReference>
<reference evidence="3" key="1">
    <citation type="submission" date="2001-04" db="EMBL/GenBank/DDBJ databases">
        <title>Oryza sativa nipponbare(GA3) genomic DNA, chromosome 6, PAC clone:P0662B01.</title>
        <authorList>
            <person name="Sasaki T."/>
            <person name="Matsumoto T."/>
            <person name="Yamamoto K."/>
        </authorList>
    </citation>
    <scope>NUCLEOTIDE SEQUENCE</scope>
</reference>
<dbReference type="EMBL" id="AP003491">
    <property type="protein sequence ID" value="BAD68444.1"/>
    <property type="molecule type" value="Genomic_DNA"/>
</dbReference>
<reference evidence="4" key="4">
    <citation type="journal article" date="2008" name="Nucleic Acids Res.">
        <title>The rice annotation project database (RAP-DB): 2008 update.</title>
        <authorList>
            <consortium name="The rice annotation project (RAP)"/>
        </authorList>
    </citation>
    <scope>GENOME REANNOTATION</scope>
    <source>
        <strain evidence="4">cv. Nipponbare</strain>
    </source>
</reference>
<organism evidence="2 4">
    <name type="scientific">Oryza sativa subsp. japonica</name>
    <name type="common">Rice</name>
    <dbReference type="NCBI Taxonomy" id="39947"/>
    <lineage>
        <taxon>Eukaryota</taxon>
        <taxon>Viridiplantae</taxon>
        <taxon>Streptophyta</taxon>
        <taxon>Embryophyta</taxon>
        <taxon>Tracheophyta</taxon>
        <taxon>Spermatophyta</taxon>
        <taxon>Magnoliopsida</taxon>
        <taxon>Liliopsida</taxon>
        <taxon>Poales</taxon>
        <taxon>Poaceae</taxon>
        <taxon>BOP clade</taxon>
        <taxon>Oryzoideae</taxon>
        <taxon>Oryzeae</taxon>
        <taxon>Oryzinae</taxon>
        <taxon>Oryza</taxon>
        <taxon>Oryza sativa</taxon>
    </lineage>
</organism>
<reference evidence="2" key="2">
    <citation type="submission" date="2002-10" db="EMBL/GenBank/DDBJ databases">
        <title>Oryza sativa nipponbare(GA3) genomic DNA, chromosome 6, PAC clone:P0676F10.</title>
        <authorList>
            <person name="Sasaki T."/>
            <person name="Matsumoto T."/>
            <person name="Yamamoto K."/>
        </authorList>
    </citation>
    <scope>NUCLEOTIDE SEQUENCE</scope>
</reference>
<evidence type="ECO:0000256" key="1">
    <source>
        <dbReference type="SAM" id="MobiDB-lite"/>
    </source>
</evidence>